<evidence type="ECO:0000313" key="1">
    <source>
        <dbReference type="EMBL" id="JAH18267.1"/>
    </source>
</evidence>
<accession>A0A0E9QPC0</accession>
<protein>
    <submittedName>
        <fullName evidence="1">Uncharacterized protein</fullName>
    </submittedName>
</protein>
<name>A0A0E9QPC0_ANGAN</name>
<organism evidence="1">
    <name type="scientific">Anguilla anguilla</name>
    <name type="common">European freshwater eel</name>
    <name type="synonym">Muraena anguilla</name>
    <dbReference type="NCBI Taxonomy" id="7936"/>
    <lineage>
        <taxon>Eukaryota</taxon>
        <taxon>Metazoa</taxon>
        <taxon>Chordata</taxon>
        <taxon>Craniata</taxon>
        <taxon>Vertebrata</taxon>
        <taxon>Euteleostomi</taxon>
        <taxon>Actinopterygii</taxon>
        <taxon>Neopterygii</taxon>
        <taxon>Teleostei</taxon>
        <taxon>Anguilliformes</taxon>
        <taxon>Anguillidae</taxon>
        <taxon>Anguilla</taxon>
    </lineage>
</organism>
<dbReference type="EMBL" id="GBXM01090310">
    <property type="protein sequence ID" value="JAH18267.1"/>
    <property type="molecule type" value="Transcribed_RNA"/>
</dbReference>
<reference evidence="1" key="2">
    <citation type="journal article" date="2015" name="Fish Shellfish Immunol.">
        <title>Early steps in the European eel (Anguilla anguilla)-Vibrio vulnificus interaction in the gills: Role of the RtxA13 toxin.</title>
        <authorList>
            <person name="Callol A."/>
            <person name="Pajuelo D."/>
            <person name="Ebbesson L."/>
            <person name="Teles M."/>
            <person name="MacKenzie S."/>
            <person name="Amaro C."/>
        </authorList>
    </citation>
    <scope>NUCLEOTIDE SEQUENCE</scope>
</reference>
<reference evidence="1" key="1">
    <citation type="submission" date="2014-11" db="EMBL/GenBank/DDBJ databases">
        <authorList>
            <person name="Amaro Gonzalez C."/>
        </authorList>
    </citation>
    <scope>NUCLEOTIDE SEQUENCE</scope>
</reference>
<sequence>MQSQSKGYVHFTIAFKLSHFQKVGPRAMKAGSTMWTHQ</sequence>
<dbReference type="AlphaFoldDB" id="A0A0E9QPC0"/>
<proteinExistence type="predicted"/>